<dbReference type="BioCyc" id="SYNEL:SYNPCC7942_B2656-MONOMER"/>
<evidence type="ECO:0000313" key="4">
    <source>
        <dbReference type="Proteomes" id="UP000889800"/>
    </source>
</evidence>
<reference evidence="3 4" key="1">
    <citation type="submission" date="2005-08" db="EMBL/GenBank/DDBJ databases">
        <title>Complete sequence of plasmid 1 of Synechococcus elongatus PCC 7942.</title>
        <authorList>
            <consortium name="US DOE Joint Genome Institute"/>
            <person name="Copeland A."/>
            <person name="Lucas S."/>
            <person name="Lapidus A."/>
            <person name="Barry K."/>
            <person name="Detter J.C."/>
            <person name="Glavina T."/>
            <person name="Hammon N."/>
            <person name="Israni S."/>
            <person name="Pitluck S."/>
            <person name="Schmutz J."/>
            <person name="Larimer F."/>
            <person name="Land M."/>
            <person name="Kyrpides N."/>
            <person name="Lykidis A."/>
            <person name="Richardson P."/>
        </authorList>
    </citation>
    <scope>NUCLEOTIDE SEQUENCE [LARGE SCALE GENOMIC DNA]</scope>
    <source>
        <strain evidence="4">ATCC 33912 / PCC 7942 / FACHB-805</strain>
        <strain evidence="3">PCC 7942</strain>
        <plasmid evidence="3">1</plasmid>
        <plasmid evidence="4">pANL</plasmid>
    </source>
</reference>
<dbReference type="KEGG" id="syf:Synpcc7942_B2656"/>
<dbReference type="Pfam" id="PF18864">
    <property type="entry name" value="AbiTii"/>
    <property type="match status" value="1"/>
</dbReference>
<keyword evidence="2" id="KW-0614">Plasmid</keyword>
<dbReference type="HOGENOM" id="CLU_070824_0_0_3"/>
<accession>Q8KUX3</accession>
<geneLocation type="plasmid" evidence="3">
    <name>1</name>
</geneLocation>
<geneLocation type="plasmid" evidence="2 4">
    <name>pANL</name>
</geneLocation>
<reference evidence="2" key="2">
    <citation type="journal article" date="2008" name="Plasmid">
        <title>The complete sequence and functional analysis of pANL, the large plasmid of the unicellular freshwater cyanobacterium Synechococcus elongatus PCC 7942.</title>
        <authorList>
            <person name="Chen Y."/>
            <person name="Kay Holtman C."/>
            <person name="Magnuson R.D."/>
            <person name="Youderian P.A."/>
            <person name="Golden S.S."/>
        </authorList>
    </citation>
    <scope>NUCLEOTIDE SEQUENCE</scope>
    <source>
        <strain evidence="2">PCC 7942</strain>
        <plasmid evidence="2">pANL</plasmid>
    </source>
</reference>
<dbReference type="EMBL" id="CP000101">
    <property type="protein sequence ID" value="ABB58685.1"/>
    <property type="molecule type" value="Genomic_DNA"/>
</dbReference>
<feature type="domain" description="AbiTii" evidence="1">
    <location>
        <begin position="2"/>
        <end position="180"/>
    </location>
</feature>
<evidence type="ECO:0000313" key="2">
    <source>
        <dbReference type="EMBL" id="AAM81131.2"/>
    </source>
</evidence>
<sequence>MSLLHQIQEALLQSDSDIGSILLKLRLLAAKLESDVLADWIKYESEGYPQGVKVPDYRVVNISYKGTFSGPFQSGIRNAPIPSVIIEEIGGDVWTNFEVRESITAIDALIKSNSHGHNLRIDASNLILLLQGKVYPNFICNELHGIVASSSLNGIQQVVKGRILELTLEIEKSIPSAFKIKFDGDRVESSKETQQIVYQIIYGNVNTAIAGGHGLTNSITVRAGDKKSLIEYLVESGLPQDMAEEFAKILQSESPKSQEEPFGEKANKWIVSNLKKAADGAWNIGISVAVPVLTEAALRFYNLK</sequence>
<dbReference type="RefSeq" id="WP_011055120.1">
    <property type="nucleotide sequence ID" value="NC_004073.2"/>
</dbReference>
<dbReference type="GeneID" id="72431545"/>
<dbReference type="Proteomes" id="UP000889800">
    <property type="component" value="Plasmid pANL"/>
</dbReference>
<keyword evidence="4" id="KW-1185">Reference proteome</keyword>
<dbReference type="AlphaFoldDB" id="Q8KUX3"/>
<dbReference type="PaxDb" id="1140-Synpcc7942_B2656"/>
<proteinExistence type="predicted"/>
<dbReference type="InterPro" id="IPR041304">
    <property type="entry name" value="AbiTii"/>
</dbReference>
<evidence type="ECO:0000313" key="3">
    <source>
        <dbReference type="EMBL" id="ABB58685.1"/>
    </source>
</evidence>
<gene>
    <name evidence="3" type="ordered locus">Synpcc7942_B2656</name>
    <name evidence="2" type="ORF">anL02</name>
</gene>
<dbReference type="SMR" id="Q8KUX3"/>
<dbReference type="eggNOG" id="ENOG5030VEV">
    <property type="taxonomic scope" value="Bacteria"/>
</dbReference>
<name>Q8KUX3_SYNE7</name>
<organism evidence="2">
    <name type="scientific">Synechococcus elongatus (strain ATCC 33912 / PCC 7942 / FACHB-805)</name>
    <name type="common">Anacystis nidulans R2</name>
    <dbReference type="NCBI Taxonomy" id="1140"/>
    <lineage>
        <taxon>Bacteria</taxon>
        <taxon>Bacillati</taxon>
        <taxon>Cyanobacteriota</taxon>
        <taxon>Cyanophyceae</taxon>
        <taxon>Synechococcales</taxon>
        <taxon>Synechococcaceae</taxon>
        <taxon>Synechococcus</taxon>
    </lineage>
</organism>
<evidence type="ECO:0000259" key="1">
    <source>
        <dbReference type="Pfam" id="PF18864"/>
    </source>
</evidence>
<dbReference type="EMBL" id="AF441790">
    <property type="protein sequence ID" value="AAM81131.2"/>
    <property type="molecule type" value="Genomic_DNA"/>
</dbReference>
<protein>
    <submittedName>
        <fullName evidence="2">ANL02</fullName>
    </submittedName>
</protein>
<dbReference type="OrthoDB" id="583303at2"/>